<feature type="compositionally biased region" description="Basic residues" evidence="1">
    <location>
        <begin position="1"/>
        <end position="19"/>
    </location>
</feature>
<comment type="caution">
    <text evidence="2">The sequence shown here is derived from an EMBL/GenBank/DDBJ whole genome shotgun (WGS) entry which is preliminary data.</text>
</comment>
<dbReference type="EMBL" id="LAZR01037157">
    <property type="protein sequence ID" value="KKL22936.1"/>
    <property type="molecule type" value="Genomic_DNA"/>
</dbReference>
<dbReference type="AlphaFoldDB" id="A0A0F9DZ51"/>
<proteinExistence type="predicted"/>
<evidence type="ECO:0000313" key="2">
    <source>
        <dbReference type="EMBL" id="KKL22936.1"/>
    </source>
</evidence>
<name>A0A0F9DZ51_9ZZZZ</name>
<organism evidence="2">
    <name type="scientific">marine sediment metagenome</name>
    <dbReference type="NCBI Taxonomy" id="412755"/>
    <lineage>
        <taxon>unclassified sequences</taxon>
        <taxon>metagenomes</taxon>
        <taxon>ecological metagenomes</taxon>
    </lineage>
</organism>
<reference evidence="2" key="1">
    <citation type="journal article" date="2015" name="Nature">
        <title>Complex archaea that bridge the gap between prokaryotes and eukaryotes.</title>
        <authorList>
            <person name="Spang A."/>
            <person name="Saw J.H."/>
            <person name="Jorgensen S.L."/>
            <person name="Zaremba-Niedzwiedzka K."/>
            <person name="Martijn J."/>
            <person name="Lind A.E."/>
            <person name="van Eijk R."/>
            <person name="Schleper C."/>
            <person name="Guy L."/>
            <person name="Ettema T.J."/>
        </authorList>
    </citation>
    <scope>NUCLEOTIDE SEQUENCE</scope>
</reference>
<accession>A0A0F9DZ51</accession>
<gene>
    <name evidence="2" type="ORF">LCGC14_2430380</name>
</gene>
<feature type="non-terminal residue" evidence="2">
    <location>
        <position position="76"/>
    </location>
</feature>
<protein>
    <submittedName>
        <fullName evidence="2">Uncharacterized protein</fullName>
    </submittedName>
</protein>
<sequence>MPHKPKHRKKRKKPKKRKKMAEQVDTTLKVVVEATTRPQAGENQMANWTSGVEGWAAAKVTDLVATYAGAATLDNS</sequence>
<feature type="region of interest" description="Disordered" evidence="1">
    <location>
        <begin position="1"/>
        <end position="23"/>
    </location>
</feature>
<evidence type="ECO:0000256" key="1">
    <source>
        <dbReference type="SAM" id="MobiDB-lite"/>
    </source>
</evidence>